<dbReference type="InterPro" id="IPR043038">
    <property type="entry name" value="VbhA_sf"/>
</dbReference>
<dbReference type="CDD" id="cd11586">
    <property type="entry name" value="VbhA_like"/>
    <property type="match status" value="1"/>
</dbReference>
<evidence type="ECO:0000313" key="2">
    <source>
        <dbReference type="EMBL" id="HIX94602.1"/>
    </source>
</evidence>
<feature type="domain" description="Antitoxin VbhA" evidence="1">
    <location>
        <begin position="9"/>
        <end position="52"/>
    </location>
</feature>
<dbReference type="EMBL" id="DXEI01000061">
    <property type="protein sequence ID" value="HIX94602.1"/>
    <property type="molecule type" value="Genomic_DNA"/>
</dbReference>
<name>A0A9D1Y079_9FIRM</name>
<evidence type="ECO:0000259" key="1">
    <source>
        <dbReference type="Pfam" id="PF18495"/>
    </source>
</evidence>
<reference evidence="2" key="1">
    <citation type="journal article" date="2021" name="PeerJ">
        <title>Extensive microbial diversity within the chicken gut microbiome revealed by metagenomics and culture.</title>
        <authorList>
            <person name="Gilroy R."/>
            <person name="Ravi A."/>
            <person name="Getino M."/>
            <person name="Pursley I."/>
            <person name="Horton D.L."/>
            <person name="Alikhan N.F."/>
            <person name="Baker D."/>
            <person name="Gharbi K."/>
            <person name="Hall N."/>
            <person name="Watson M."/>
            <person name="Adriaenssens E.M."/>
            <person name="Foster-Nyarko E."/>
            <person name="Jarju S."/>
            <person name="Secka A."/>
            <person name="Antonio M."/>
            <person name="Oren A."/>
            <person name="Chaudhuri R.R."/>
            <person name="La Ragione R."/>
            <person name="Hildebrand F."/>
            <person name="Pallen M.J."/>
        </authorList>
    </citation>
    <scope>NUCLEOTIDE SEQUENCE</scope>
    <source>
        <strain evidence="2">ChiHecec2B26-7398</strain>
    </source>
</reference>
<sequence>MAPVTKEQALKSALASSAMEGFPVTPEVTRNCQRLLNGEVDVDSLVKEILSKRQKG</sequence>
<reference evidence="2" key="2">
    <citation type="submission" date="2021-04" db="EMBL/GenBank/DDBJ databases">
        <authorList>
            <person name="Gilroy R."/>
        </authorList>
    </citation>
    <scope>NUCLEOTIDE SEQUENCE</scope>
    <source>
        <strain evidence="2">ChiHecec2B26-7398</strain>
    </source>
</reference>
<proteinExistence type="predicted"/>
<evidence type="ECO:0000313" key="3">
    <source>
        <dbReference type="Proteomes" id="UP000886751"/>
    </source>
</evidence>
<gene>
    <name evidence="2" type="ORF">H9846_04005</name>
</gene>
<organism evidence="2 3">
    <name type="scientific">Candidatus Gemmiger excrementipullorum</name>
    <dbReference type="NCBI Taxonomy" id="2838610"/>
    <lineage>
        <taxon>Bacteria</taxon>
        <taxon>Bacillati</taxon>
        <taxon>Bacillota</taxon>
        <taxon>Clostridia</taxon>
        <taxon>Eubacteriales</taxon>
        <taxon>Gemmiger</taxon>
    </lineage>
</organism>
<accession>A0A9D1Y079</accession>
<dbReference type="Pfam" id="PF18495">
    <property type="entry name" value="VbhA"/>
    <property type="match status" value="1"/>
</dbReference>
<dbReference type="InterPro" id="IPR033788">
    <property type="entry name" value="VbhA-like"/>
</dbReference>
<comment type="caution">
    <text evidence="2">The sequence shown here is derived from an EMBL/GenBank/DDBJ whole genome shotgun (WGS) entry which is preliminary data.</text>
</comment>
<dbReference type="InterPro" id="IPR041535">
    <property type="entry name" value="VbhA"/>
</dbReference>
<dbReference type="Gene3D" id="1.10.8.1050">
    <property type="entry name" value="Antitoxin VbhA-like"/>
    <property type="match status" value="1"/>
</dbReference>
<dbReference type="Proteomes" id="UP000886751">
    <property type="component" value="Unassembled WGS sequence"/>
</dbReference>
<protein>
    <recommendedName>
        <fullName evidence="1">Antitoxin VbhA domain-containing protein</fullName>
    </recommendedName>
</protein>
<dbReference type="AlphaFoldDB" id="A0A9D1Y079"/>